<evidence type="ECO:0000313" key="2">
    <source>
        <dbReference type="Proteomes" id="UP001056120"/>
    </source>
</evidence>
<protein>
    <submittedName>
        <fullName evidence="1">Uncharacterized protein</fullName>
    </submittedName>
</protein>
<dbReference type="Proteomes" id="UP001056120">
    <property type="component" value="Linkage Group LG05"/>
</dbReference>
<comment type="caution">
    <text evidence="1">The sequence shown here is derived from an EMBL/GenBank/DDBJ whole genome shotgun (WGS) entry which is preliminary data.</text>
</comment>
<keyword evidence="2" id="KW-1185">Reference proteome</keyword>
<name>A0ACB9J644_9ASTR</name>
<evidence type="ECO:0000313" key="1">
    <source>
        <dbReference type="EMBL" id="KAI3815045.1"/>
    </source>
</evidence>
<gene>
    <name evidence="1" type="ORF">L1987_14697</name>
</gene>
<reference evidence="2" key="1">
    <citation type="journal article" date="2022" name="Mol. Ecol. Resour.">
        <title>The genomes of chicory, endive, great burdock and yacon provide insights into Asteraceae palaeo-polyploidization history and plant inulin production.</title>
        <authorList>
            <person name="Fan W."/>
            <person name="Wang S."/>
            <person name="Wang H."/>
            <person name="Wang A."/>
            <person name="Jiang F."/>
            <person name="Liu H."/>
            <person name="Zhao H."/>
            <person name="Xu D."/>
            <person name="Zhang Y."/>
        </authorList>
    </citation>
    <scope>NUCLEOTIDE SEQUENCE [LARGE SCALE GENOMIC DNA]</scope>
    <source>
        <strain evidence="2">cv. Yunnan</strain>
    </source>
</reference>
<sequence length="66" mass="7605">MPSGEGIRQNKNGVAVMKEFMFKPHYLRFKAWIWAFASISSCTMHVPWDSVGCFRSVGDFFHLCCN</sequence>
<organism evidence="1 2">
    <name type="scientific">Smallanthus sonchifolius</name>
    <dbReference type="NCBI Taxonomy" id="185202"/>
    <lineage>
        <taxon>Eukaryota</taxon>
        <taxon>Viridiplantae</taxon>
        <taxon>Streptophyta</taxon>
        <taxon>Embryophyta</taxon>
        <taxon>Tracheophyta</taxon>
        <taxon>Spermatophyta</taxon>
        <taxon>Magnoliopsida</taxon>
        <taxon>eudicotyledons</taxon>
        <taxon>Gunneridae</taxon>
        <taxon>Pentapetalae</taxon>
        <taxon>asterids</taxon>
        <taxon>campanulids</taxon>
        <taxon>Asterales</taxon>
        <taxon>Asteraceae</taxon>
        <taxon>Asteroideae</taxon>
        <taxon>Heliantheae alliance</taxon>
        <taxon>Millerieae</taxon>
        <taxon>Smallanthus</taxon>
    </lineage>
</organism>
<accession>A0ACB9J644</accession>
<proteinExistence type="predicted"/>
<reference evidence="1 2" key="2">
    <citation type="journal article" date="2022" name="Mol. Ecol. Resour.">
        <title>The genomes of chicory, endive, great burdock and yacon provide insights into Asteraceae paleo-polyploidization history and plant inulin production.</title>
        <authorList>
            <person name="Fan W."/>
            <person name="Wang S."/>
            <person name="Wang H."/>
            <person name="Wang A."/>
            <person name="Jiang F."/>
            <person name="Liu H."/>
            <person name="Zhao H."/>
            <person name="Xu D."/>
            <person name="Zhang Y."/>
        </authorList>
    </citation>
    <scope>NUCLEOTIDE SEQUENCE [LARGE SCALE GENOMIC DNA]</scope>
    <source>
        <strain evidence="2">cv. Yunnan</strain>
        <tissue evidence="1">Leaves</tissue>
    </source>
</reference>
<dbReference type="EMBL" id="CM042022">
    <property type="protein sequence ID" value="KAI3815045.1"/>
    <property type="molecule type" value="Genomic_DNA"/>
</dbReference>